<name>A0A368K257_9HYPH</name>
<evidence type="ECO:0000313" key="2">
    <source>
        <dbReference type="Proteomes" id="UP000253420"/>
    </source>
</evidence>
<proteinExistence type="predicted"/>
<comment type="caution">
    <text evidence="1">The sequence shown here is derived from an EMBL/GenBank/DDBJ whole genome shotgun (WGS) entry which is preliminary data.</text>
</comment>
<dbReference type="Proteomes" id="UP000253420">
    <property type="component" value="Unassembled WGS sequence"/>
</dbReference>
<dbReference type="AlphaFoldDB" id="A0A368K257"/>
<dbReference type="EMBL" id="QOZG01000005">
    <property type="protein sequence ID" value="RCS23281.1"/>
    <property type="molecule type" value="Genomic_DNA"/>
</dbReference>
<gene>
    <name evidence="1" type="ORF">DUT91_13340</name>
</gene>
<sequence>MSAAVAPQPFPWATMMQAGLGHLRLSPKAFWSMTPRELAAAMGLSARDANAPSRQTFNALMRAFPDR</sequence>
<dbReference type="InterPro" id="IPR011739">
    <property type="entry name" value="GTA_rcc01693"/>
</dbReference>
<dbReference type="OrthoDB" id="7582980at2"/>
<accession>A0A368K257</accession>
<organism evidence="1 2">
    <name type="scientific">Phyllobacterium salinisoli</name>
    <dbReference type="NCBI Taxonomy" id="1899321"/>
    <lineage>
        <taxon>Bacteria</taxon>
        <taxon>Pseudomonadati</taxon>
        <taxon>Pseudomonadota</taxon>
        <taxon>Alphaproteobacteria</taxon>
        <taxon>Hyphomicrobiales</taxon>
        <taxon>Phyllobacteriaceae</taxon>
        <taxon>Phyllobacterium</taxon>
    </lineage>
</organism>
<dbReference type="NCBIfam" id="TIGR02216">
    <property type="entry name" value="phage_TIGR02216"/>
    <property type="match status" value="1"/>
</dbReference>
<keyword evidence="2" id="KW-1185">Reference proteome</keyword>
<protein>
    <submittedName>
        <fullName evidence="1">Phage tail assembly chaperone</fullName>
    </submittedName>
</protein>
<evidence type="ECO:0000313" key="1">
    <source>
        <dbReference type="EMBL" id="RCS23281.1"/>
    </source>
</evidence>
<dbReference type="Pfam" id="PF09550">
    <property type="entry name" value="Phage_TAC_6"/>
    <property type="match status" value="1"/>
</dbReference>
<dbReference type="RefSeq" id="WP_114440896.1">
    <property type="nucleotide sequence ID" value="NZ_QOZG01000005.1"/>
</dbReference>
<dbReference type="InterPro" id="IPR019056">
    <property type="entry name" value="Phage_TAC_6"/>
</dbReference>
<reference evidence="1 2" key="1">
    <citation type="submission" date="2018-07" db="EMBL/GenBank/DDBJ databases">
        <title>The draft genome of Phyllobacterium salinisoli.</title>
        <authorList>
            <person name="Liu L."/>
            <person name="Li L."/>
            <person name="Zhang X."/>
            <person name="Liang L."/>
        </authorList>
    </citation>
    <scope>NUCLEOTIDE SEQUENCE [LARGE SCALE GENOMIC DNA]</scope>
    <source>
        <strain evidence="1 2">LLAN61</strain>
    </source>
</reference>